<accession>A0A3B0VPH9</accession>
<evidence type="ECO:0000256" key="1">
    <source>
        <dbReference type="ARBA" id="ARBA00007637"/>
    </source>
</evidence>
<dbReference type="InterPro" id="IPR036291">
    <property type="entry name" value="NAD(P)-bd_dom_sf"/>
</dbReference>
<feature type="domain" description="NAD-dependent epimerase/dehydratase" evidence="2">
    <location>
        <begin position="3"/>
        <end position="128"/>
    </location>
</feature>
<dbReference type="SUPFAM" id="SSF51735">
    <property type="entry name" value="NAD(P)-binding Rossmann-fold domains"/>
    <property type="match status" value="1"/>
</dbReference>
<dbReference type="Pfam" id="PF01370">
    <property type="entry name" value="Epimerase"/>
    <property type="match status" value="2"/>
</dbReference>
<dbReference type="PANTHER" id="PTHR43000">
    <property type="entry name" value="DTDP-D-GLUCOSE 4,6-DEHYDRATASE-RELATED"/>
    <property type="match status" value="1"/>
</dbReference>
<dbReference type="EMBL" id="UOEZ01000078">
    <property type="protein sequence ID" value="VAW38769.1"/>
    <property type="molecule type" value="Genomic_DNA"/>
</dbReference>
<dbReference type="Gene3D" id="3.90.25.10">
    <property type="entry name" value="UDP-galactose 4-epimerase, domain 1"/>
    <property type="match status" value="1"/>
</dbReference>
<feature type="domain" description="NAD-dependent epimerase/dehydratase" evidence="2">
    <location>
        <begin position="166"/>
        <end position="276"/>
    </location>
</feature>
<evidence type="ECO:0000259" key="2">
    <source>
        <dbReference type="Pfam" id="PF01370"/>
    </source>
</evidence>
<gene>
    <name evidence="3" type="ORF">MNBD_DELTA02-609</name>
</gene>
<sequence>MKILVTGGAGFIGSHTVDALLADGHEVRILDSFEKPVHLKGRPGYIPSEVEVIEGDVRDKAAWETSLKGIDAVYHLAAYQDYLPDFSKFFHVNSVGTSLLYEVAVERGLPLKKVVVASSQAVYGEGRHKCPGCSGIFYPDIRSSAVMDKGLWDHRCPRCDRPLEVQPTDESRINPQNQYALSKYTQELIAVNFGRRYNIPTVAMRYSIVQGPRQSFYNAYSGACRIFCLSYFFDRSPAIYEDGEQVRDFVNIKDVVAANIAVLESEKADCEVFNVGGGRGYTVSEFDATVRKVFGKESMTPRIPGEYRFGDTRHILSDLSKLKALGWKPEHTPEDSVREYMEWLKGQVDIEDVLDYAERKMKEMEVVRKADLKGDKP</sequence>
<organism evidence="3">
    <name type="scientific">hydrothermal vent metagenome</name>
    <dbReference type="NCBI Taxonomy" id="652676"/>
    <lineage>
        <taxon>unclassified sequences</taxon>
        <taxon>metagenomes</taxon>
        <taxon>ecological metagenomes</taxon>
    </lineage>
</organism>
<reference evidence="3" key="1">
    <citation type="submission" date="2018-06" db="EMBL/GenBank/DDBJ databases">
        <authorList>
            <person name="Zhirakovskaya E."/>
        </authorList>
    </citation>
    <scope>NUCLEOTIDE SEQUENCE</scope>
</reference>
<proteinExistence type="inferred from homology"/>
<name>A0A3B0VPH9_9ZZZZ</name>
<dbReference type="Gene3D" id="3.40.50.720">
    <property type="entry name" value="NAD(P)-binding Rossmann-like Domain"/>
    <property type="match status" value="2"/>
</dbReference>
<protein>
    <submittedName>
        <fullName evidence="3">NAD-dependent epimerase/dehydratase</fullName>
    </submittedName>
</protein>
<evidence type="ECO:0000313" key="3">
    <source>
        <dbReference type="EMBL" id="VAW38769.1"/>
    </source>
</evidence>
<comment type="similarity">
    <text evidence="1">Belongs to the NAD(P)-dependent epimerase/dehydratase family.</text>
</comment>
<dbReference type="AlphaFoldDB" id="A0A3B0VPH9"/>
<dbReference type="InterPro" id="IPR001509">
    <property type="entry name" value="Epimerase_deHydtase"/>
</dbReference>